<protein>
    <recommendedName>
        <fullName evidence="8">Aspartokinase</fullName>
        <ecNumber evidence="8">2.7.2.4</ecNumber>
    </recommendedName>
</protein>
<comment type="catalytic activity">
    <reaction evidence="7 8">
        <text>L-aspartate + ATP = 4-phospho-L-aspartate + ADP</text>
        <dbReference type="Rhea" id="RHEA:23776"/>
        <dbReference type="ChEBI" id="CHEBI:29991"/>
        <dbReference type="ChEBI" id="CHEBI:30616"/>
        <dbReference type="ChEBI" id="CHEBI:57535"/>
        <dbReference type="ChEBI" id="CHEBI:456216"/>
        <dbReference type="EC" id="2.7.2.4"/>
    </reaction>
</comment>
<dbReference type="SUPFAM" id="SSF55021">
    <property type="entry name" value="ACT-like"/>
    <property type="match status" value="2"/>
</dbReference>
<dbReference type="InterPro" id="IPR045865">
    <property type="entry name" value="ACT-like_dom_sf"/>
</dbReference>
<dbReference type="EC" id="2.7.2.4" evidence="8"/>
<evidence type="ECO:0000256" key="7">
    <source>
        <dbReference type="ARBA" id="ARBA00047872"/>
    </source>
</evidence>
<dbReference type="SUPFAM" id="SSF53633">
    <property type="entry name" value="Carbamate kinase-like"/>
    <property type="match status" value="1"/>
</dbReference>
<reference evidence="12 13" key="1">
    <citation type="journal article" date="2019" name="Int. J. Syst. Evol. Microbiol.">
        <title>Rufibacter sediminis sp. nov., isolated from freshwater lake sediment.</title>
        <authorList>
            <person name="Qu J.H."/>
            <person name="Zhang L.J."/>
            <person name="Fu Y.H."/>
            <person name="Li H.F."/>
        </authorList>
    </citation>
    <scope>NUCLEOTIDE SEQUENCE [LARGE SCALE GENOMIC DNA]</scope>
    <source>
        <strain evidence="12 13">H-1</strain>
    </source>
</reference>
<keyword evidence="6" id="KW-0067">ATP-binding</keyword>
<sequence>MKIMKFGGTSVGSAERMGAVSQLLPTQEPVIVVLSAMSGTTNHLVQIGQQLAQGNGAQAESLTAQLEQHYKQVIADLYKQEASKDKGKQVVQTVFADIRACFERAFSPALEKMILAQGELLSTQLFQIFQEENGIPSVLLPALEFMKITPDEEPDQAFIRENLRKQLEKYPDNQLFITQGYICRNAKNEVDNLKRGGSDYTASIVGAAVKASEIQIWTDIDGMHNNDPRIVKNTYPIAELSFDEAAELAYFGAKILHPSSILPAQQHNIPVRLLNTMQPEAQGTTISSKKTGNKIKAVAAKDGIIAIKIKSSRMLLAYGFLRSVFEVFERFKTPIDMITTSEVAVSLTIDNATHLPEITEALQRFGSVEIDSDLTIVCVVGDFMEDKPGAALKVVQSLGHIPLRMISYGGSKNNISFLVNTVHKEDALVSINEGVFQEREEANA</sequence>
<evidence type="ECO:0000256" key="1">
    <source>
        <dbReference type="ARBA" id="ARBA00004766"/>
    </source>
</evidence>
<evidence type="ECO:0000256" key="8">
    <source>
        <dbReference type="RuleBase" id="RU003448"/>
    </source>
</evidence>
<keyword evidence="5 8" id="KW-0418">Kinase</keyword>
<comment type="pathway">
    <text evidence="9">Amino-acid biosynthesis; L-methionine biosynthesis via de novo pathway; L-homoserine from L-aspartate: step 1/3.</text>
</comment>
<comment type="pathway">
    <text evidence="9">Amino-acid biosynthesis; L-threonine biosynthesis; L-threonine from L-aspartate: step 1/5.</text>
</comment>
<name>A0ABR6VZ75_9BACT</name>
<dbReference type="PANTHER" id="PTHR21499:SF59">
    <property type="entry name" value="ASPARTOKINASE"/>
    <property type="match status" value="1"/>
</dbReference>
<dbReference type="InterPro" id="IPR042199">
    <property type="entry name" value="AsparK_Bifunc_asparK/hSer_DH"/>
</dbReference>
<evidence type="ECO:0000256" key="9">
    <source>
        <dbReference type="RuleBase" id="RU004249"/>
    </source>
</evidence>
<dbReference type="Gene3D" id="3.30.70.260">
    <property type="match status" value="2"/>
</dbReference>
<dbReference type="InterPro" id="IPR001048">
    <property type="entry name" value="Asp/Glu/Uridylate_kinase"/>
</dbReference>
<evidence type="ECO:0000256" key="6">
    <source>
        <dbReference type="ARBA" id="ARBA00022840"/>
    </source>
</evidence>
<evidence type="ECO:0000259" key="10">
    <source>
        <dbReference type="Pfam" id="PF00696"/>
    </source>
</evidence>
<evidence type="ECO:0000313" key="12">
    <source>
        <dbReference type="EMBL" id="MBC3542214.1"/>
    </source>
</evidence>
<keyword evidence="3 8" id="KW-0808">Transferase</keyword>
<dbReference type="EMBL" id="JACOAF010000058">
    <property type="protein sequence ID" value="MBC3542214.1"/>
    <property type="molecule type" value="Genomic_DNA"/>
</dbReference>
<evidence type="ECO:0000256" key="5">
    <source>
        <dbReference type="ARBA" id="ARBA00022777"/>
    </source>
</evidence>
<dbReference type="Gene3D" id="3.40.1160.10">
    <property type="entry name" value="Acetylglutamate kinase-like"/>
    <property type="match status" value="1"/>
</dbReference>
<dbReference type="PANTHER" id="PTHR21499">
    <property type="entry name" value="ASPARTATE KINASE"/>
    <property type="match status" value="1"/>
</dbReference>
<evidence type="ECO:0000256" key="2">
    <source>
        <dbReference type="ARBA" id="ARBA00010122"/>
    </source>
</evidence>
<dbReference type="NCBIfam" id="TIGR00657">
    <property type="entry name" value="asp_kinases"/>
    <property type="match status" value="1"/>
</dbReference>
<dbReference type="InterPro" id="IPR036393">
    <property type="entry name" value="AceGlu_kinase-like_sf"/>
</dbReference>
<dbReference type="PROSITE" id="PS00324">
    <property type="entry name" value="ASPARTOKINASE"/>
    <property type="match status" value="1"/>
</dbReference>
<evidence type="ECO:0000256" key="3">
    <source>
        <dbReference type="ARBA" id="ARBA00022679"/>
    </source>
</evidence>
<organism evidence="12 13">
    <name type="scientific">Rufibacter sediminis</name>
    <dbReference type="NCBI Taxonomy" id="2762756"/>
    <lineage>
        <taxon>Bacteria</taxon>
        <taxon>Pseudomonadati</taxon>
        <taxon>Bacteroidota</taxon>
        <taxon>Cytophagia</taxon>
        <taxon>Cytophagales</taxon>
        <taxon>Hymenobacteraceae</taxon>
        <taxon>Rufibacter</taxon>
    </lineage>
</organism>
<dbReference type="InterPro" id="IPR001341">
    <property type="entry name" value="Asp_kinase"/>
</dbReference>
<dbReference type="InterPro" id="IPR054352">
    <property type="entry name" value="ACT_Aspartokinase"/>
</dbReference>
<dbReference type="PIRSF" id="PIRSF000726">
    <property type="entry name" value="Asp_kin"/>
    <property type="match status" value="1"/>
</dbReference>
<evidence type="ECO:0000313" key="13">
    <source>
        <dbReference type="Proteomes" id="UP000659698"/>
    </source>
</evidence>
<dbReference type="RefSeq" id="WP_186641922.1">
    <property type="nucleotide sequence ID" value="NZ_JACOAF010000058.1"/>
</dbReference>
<accession>A0ABR6VZ75</accession>
<dbReference type="Gene3D" id="1.20.120.1320">
    <property type="entry name" value="Aspartokinase, catalytic domain"/>
    <property type="match status" value="1"/>
</dbReference>
<evidence type="ECO:0000256" key="4">
    <source>
        <dbReference type="ARBA" id="ARBA00022741"/>
    </source>
</evidence>
<proteinExistence type="inferred from homology"/>
<feature type="domain" description="Aspartokinase ACT" evidence="11">
    <location>
        <begin position="377"/>
        <end position="433"/>
    </location>
</feature>
<dbReference type="Pfam" id="PF22468">
    <property type="entry name" value="ACT_9"/>
    <property type="match status" value="1"/>
</dbReference>
<dbReference type="InterPro" id="IPR005260">
    <property type="entry name" value="Asp_kin_monofn"/>
</dbReference>
<evidence type="ECO:0000259" key="11">
    <source>
        <dbReference type="Pfam" id="PF22468"/>
    </source>
</evidence>
<keyword evidence="13" id="KW-1185">Reference proteome</keyword>
<dbReference type="GO" id="GO:0004072">
    <property type="term" value="F:aspartate kinase activity"/>
    <property type="evidence" value="ECO:0007669"/>
    <property type="project" value="UniProtKB-EC"/>
</dbReference>
<dbReference type="Proteomes" id="UP000659698">
    <property type="component" value="Unassembled WGS sequence"/>
</dbReference>
<dbReference type="InterPro" id="IPR018042">
    <property type="entry name" value="Aspartate_kinase_CS"/>
</dbReference>
<dbReference type="CDD" id="cd04243">
    <property type="entry name" value="AAK_AK-HSDH-like"/>
    <property type="match status" value="1"/>
</dbReference>
<keyword evidence="9" id="KW-0028">Amino-acid biosynthesis</keyword>
<dbReference type="Pfam" id="PF00696">
    <property type="entry name" value="AA_kinase"/>
    <property type="match status" value="1"/>
</dbReference>
<keyword evidence="4" id="KW-0547">Nucleotide-binding</keyword>
<comment type="caution">
    <text evidence="12">The sequence shown here is derived from an EMBL/GenBank/DDBJ whole genome shotgun (WGS) entry which is preliminary data.</text>
</comment>
<feature type="domain" description="Aspartate/glutamate/uridylate kinase" evidence="10">
    <location>
        <begin position="2"/>
        <end position="275"/>
    </location>
</feature>
<gene>
    <name evidence="12" type="ORF">H7U12_21185</name>
</gene>
<comment type="pathway">
    <text evidence="1 9">Amino-acid biosynthesis; L-lysine biosynthesis via DAP pathway; (S)-tetrahydrodipicolinate from L-aspartate: step 1/4.</text>
</comment>
<comment type="similarity">
    <text evidence="2 8">Belongs to the aspartokinase family.</text>
</comment>